<dbReference type="InParanoid" id="A0A369JQ83"/>
<feature type="domain" description="EthD" evidence="2">
    <location>
        <begin position="19"/>
        <end position="112"/>
    </location>
</feature>
<dbReference type="GO" id="GO:0016491">
    <property type="term" value="F:oxidoreductase activity"/>
    <property type="evidence" value="ECO:0007669"/>
    <property type="project" value="InterPro"/>
</dbReference>
<organism evidence="3 4">
    <name type="scientific">Hypsizygus marmoreus</name>
    <name type="common">White beech mushroom</name>
    <name type="synonym">Agaricus marmoreus</name>
    <dbReference type="NCBI Taxonomy" id="39966"/>
    <lineage>
        <taxon>Eukaryota</taxon>
        <taxon>Fungi</taxon>
        <taxon>Dikarya</taxon>
        <taxon>Basidiomycota</taxon>
        <taxon>Agaricomycotina</taxon>
        <taxon>Agaricomycetes</taxon>
        <taxon>Agaricomycetidae</taxon>
        <taxon>Agaricales</taxon>
        <taxon>Tricholomatineae</taxon>
        <taxon>Lyophyllaceae</taxon>
        <taxon>Hypsizygus</taxon>
    </lineage>
</organism>
<gene>
    <name evidence="3" type="ORF">Hypma_008456</name>
</gene>
<dbReference type="AlphaFoldDB" id="A0A369JQ83"/>
<evidence type="ECO:0000313" key="3">
    <source>
        <dbReference type="EMBL" id="RDB24419.1"/>
    </source>
</evidence>
<dbReference type="InterPro" id="IPR009799">
    <property type="entry name" value="EthD_dom"/>
</dbReference>
<evidence type="ECO:0000256" key="1">
    <source>
        <dbReference type="ARBA" id="ARBA00005986"/>
    </source>
</evidence>
<sequence length="129" mass="15036">MSTPFAKDRVRLLIFMKRKEGLTREQFSRHWLDPHAKLFMSLESFKANVTKYEQLHANEAYRDAPKAMGLIAPDWDGLVHLEGESYEKLFAVFLSEEYAQIVAPDEENFIDRAKCQILPLDLAPMFERS</sequence>
<proteinExistence type="inferred from homology"/>
<name>A0A369JQ83_HYPMA</name>
<dbReference type="EMBL" id="LUEZ02000044">
    <property type="protein sequence ID" value="RDB24419.1"/>
    <property type="molecule type" value="Genomic_DNA"/>
</dbReference>
<dbReference type="STRING" id="39966.A0A369JQ83"/>
<evidence type="ECO:0000259" key="2">
    <source>
        <dbReference type="Pfam" id="PF07110"/>
    </source>
</evidence>
<dbReference type="Gene3D" id="3.30.70.100">
    <property type="match status" value="1"/>
</dbReference>
<comment type="similarity">
    <text evidence="1">Belongs to the tpcK family.</text>
</comment>
<dbReference type="Proteomes" id="UP000076154">
    <property type="component" value="Unassembled WGS sequence"/>
</dbReference>
<accession>A0A369JQ83</accession>
<keyword evidence="4" id="KW-1185">Reference proteome</keyword>
<dbReference type="OrthoDB" id="3183782at2759"/>
<protein>
    <recommendedName>
        <fullName evidence="2">EthD domain-containing protein</fullName>
    </recommendedName>
</protein>
<comment type="caution">
    <text evidence="3">The sequence shown here is derived from an EMBL/GenBank/DDBJ whole genome shotgun (WGS) entry which is preliminary data.</text>
</comment>
<dbReference type="InterPro" id="IPR011008">
    <property type="entry name" value="Dimeric_a/b-barrel"/>
</dbReference>
<dbReference type="Pfam" id="PF07110">
    <property type="entry name" value="EthD"/>
    <property type="match status" value="1"/>
</dbReference>
<reference evidence="3" key="1">
    <citation type="submission" date="2018-04" db="EMBL/GenBank/DDBJ databases">
        <title>Whole genome sequencing of Hypsizygus marmoreus.</title>
        <authorList>
            <person name="Choi I.-G."/>
            <person name="Min B."/>
            <person name="Kim J.-G."/>
            <person name="Kim S."/>
            <person name="Oh Y.-L."/>
            <person name="Kong W.-S."/>
            <person name="Park H."/>
            <person name="Jeong J."/>
            <person name="Song E.-S."/>
        </authorList>
    </citation>
    <scope>NUCLEOTIDE SEQUENCE [LARGE SCALE GENOMIC DNA]</scope>
    <source>
        <strain evidence="3">51987-8</strain>
    </source>
</reference>
<dbReference type="SUPFAM" id="SSF54909">
    <property type="entry name" value="Dimeric alpha+beta barrel"/>
    <property type="match status" value="1"/>
</dbReference>
<evidence type="ECO:0000313" key="4">
    <source>
        <dbReference type="Proteomes" id="UP000076154"/>
    </source>
</evidence>